<reference evidence="1" key="1">
    <citation type="submission" date="2023-04" db="EMBL/GenBank/DDBJ databases">
        <title>Draft Genome sequencing of Naganishia species isolated from polar environments using Oxford Nanopore Technology.</title>
        <authorList>
            <person name="Leo P."/>
            <person name="Venkateswaran K."/>
        </authorList>
    </citation>
    <scope>NUCLEOTIDE SEQUENCE</scope>
    <source>
        <strain evidence="1">DBVPG 5303</strain>
    </source>
</reference>
<keyword evidence="2" id="KW-1185">Reference proteome</keyword>
<dbReference type="EMBL" id="JASBWV010000016">
    <property type="protein sequence ID" value="KAJ9121946.1"/>
    <property type="molecule type" value="Genomic_DNA"/>
</dbReference>
<gene>
    <name evidence="1" type="ORF">QFC24_004528</name>
</gene>
<name>A0ACC2XFY6_9TREE</name>
<proteinExistence type="predicted"/>
<evidence type="ECO:0000313" key="2">
    <source>
        <dbReference type="Proteomes" id="UP001234202"/>
    </source>
</evidence>
<accession>A0ACC2XFY6</accession>
<comment type="caution">
    <text evidence="1">The sequence shown here is derived from an EMBL/GenBank/DDBJ whole genome shotgun (WGS) entry which is preliminary data.</text>
</comment>
<protein>
    <submittedName>
        <fullName evidence="1">Uncharacterized protein</fullName>
    </submittedName>
</protein>
<evidence type="ECO:0000313" key="1">
    <source>
        <dbReference type="EMBL" id="KAJ9121946.1"/>
    </source>
</evidence>
<organism evidence="1 2">
    <name type="scientific">Naganishia onofrii</name>
    <dbReference type="NCBI Taxonomy" id="1851511"/>
    <lineage>
        <taxon>Eukaryota</taxon>
        <taxon>Fungi</taxon>
        <taxon>Dikarya</taxon>
        <taxon>Basidiomycota</taxon>
        <taxon>Agaricomycotina</taxon>
        <taxon>Tremellomycetes</taxon>
        <taxon>Filobasidiales</taxon>
        <taxon>Filobasidiaceae</taxon>
        <taxon>Naganishia</taxon>
    </lineage>
</organism>
<dbReference type="Proteomes" id="UP001234202">
    <property type="component" value="Unassembled WGS sequence"/>
</dbReference>
<sequence>MEKEATLTMPSFKASHRPQTQARGFMTPRLDTTTSSVGPLPDQKFHAEGYELDYFAEDDGGFESDEDKDVFAFERPVTAAARKMSDRVLQPSVLDRASQEDIKDWQLISPVASSFGPKRSVSPSGVSVKPSLHTTTSSYDATNTTDGGFTTDVATDSNIYMAKTAAGKQAHRMRYFMRQDPLEMIPGSRDGASRDTTELAGTTTVPDGFTTRGDGRGNLFSRRKTEAGTEQGVRCDEVEEEDSPYEEVRASVSNIDDPEMPGTYLDGLQQLIRLAD</sequence>